<dbReference type="GO" id="GO:0003942">
    <property type="term" value="F:N-acetyl-gamma-glutamyl-phosphate reductase activity"/>
    <property type="evidence" value="ECO:0007669"/>
    <property type="project" value="UniProtKB-EC"/>
</dbReference>
<dbReference type="RefSeq" id="WP_186999209.1">
    <property type="nucleotide sequence ID" value="NZ_JACRWH010000029.1"/>
</dbReference>
<dbReference type="Gene3D" id="3.30.360.10">
    <property type="entry name" value="Dihydrodipicolinate Reductase, domain 2"/>
    <property type="match status" value="1"/>
</dbReference>
<dbReference type="InterPro" id="IPR000534">
    <property type="entry name" value="Semialdehyde_DH_NAD-bd"/>
</dbReference>
<sequence>MNKVYIDGQSGTTGLEIVKRLQDRSDIKLLMIPEDKRKDVETRKEYLNSADLVFLCLPDKASVEAVSLITNSNVKVIDASTAHRTVWTYGFSELGYKDKIASSQYVANPGCHASGCISILYPLIQKGLVNQTEQFSFFSLTGYSGGGKNMIYQYENEKTIDLEAPRIYGLNQYHKHLPEIKKVCGLEKDVFLNPIVCDYYRGMAVSLNVEMDYEKIYLVLKDWYRDSTLIQVEKTDLGMISANTMAGLDCMKLIVSGNSKMCTITSLFDNLGKGACGAAIQNMNIMLGFEEVEGLNIE</sequence>
<keyword evidence="3" id="KW-0028">Amino-acid biosynthesis</keyword>
<name>A0ABR7KIR4_9FIRM</name>
<dbReference type="Pfam" id="PF01118">
    <property type="entry name" value="Semialdhyde_dh"/>
    <property type="match status" value="1"/>
</dbReference>
<dbReference type="Pfam" id="PF22698">
    <property type="entry name" value="Semialdhyde_dhC_1"/>
    <property type="match status" value="1"/>
</dbReference>
<dbReference type="InterPro" id="IPR036291">
    <property type="entry name" value="NAD(P)-bd_dom_sf"/>
</dbReference>
<keyword evidence="5 7" id="KW-0560">Oxidoreductase</keyword>
<keyword evidence="8" id="KW-1185">Reference proteome</keyword>
<evidence type="ECO:0000313" key="8">
    <source>
        <dbReference type="Proteomes" id="UP000649075"/>
    </source>
</evidence>
<evidence type="ECO:0000259" key="6">
    <source>
        <dbReference type="SMART" id="SM00859"/>
    </source>
</evidence>
<dbReference type="SMART" id="SM00859">
    <property type="entry name" value="Semialdhyde_dh"/>
    <property type="match status" value="1"/>
</dbReference>
<evidence type="ECO:0000313" key="7">
    <source>
        <dbReference type="EMBL" id="MBC6012572.1"/>
    </source>
</evidence>
<evidence type="ECO:0000256" key="1">
    <source>
        <dbReference type="ARBA" id="ARBA00022490"/>
    </source>
</evidence>
<evidence type="ECO:0000256" key="4">
    <source>
        <dbReference type="ARBA" id="ARBA00022857"/>
    </source>
</evidence>
<gene>
    <name evidence="7" type="primary">argC</name>
    <name evidence="7" type="ORF">H8911_07465</name>
</gene>
<dbReference type="CDD" id="cd23935">
    <property type="entry name" value="AGPR_2_C"/>
    <property type="match status" value="1"/>
</dbReference>
<protein>
    <submittedName>
        <fullName evidence="7">N-acetyl-gamma-glutamyl-phosphate reductase</fullName>
        <ecNumber evidence="7">1.2.1.38</ecNumber>
    </submittedName>
</protein>
<evidence type="ECO:0000256" key="2">
    <source>
        <dbReference type="ARBA" id="ARBA00022571"/>
    </source>
</evidence>
<keyword evidence="2" id="KW-0055">Arginine biosynthesis</keyword>
<comment type="caution">
    <text evidence="7">The sequence shown here is derived from an EMBL/GenBank/DDBJ whole genome shotgun (WGS) entry which is preliminary data.</text>
</comment>
<dbReference type="SUPFAM" id="SSF55347">
    <property type="entry name" value="Glyceraldehyde-3-phosphate dehydrogenase-like, C-terminal domain"/>
    <property type="match status" value="1"/>
</dbReference>
<dbReference type="EC" id="1.2.1.38" evidence="7"/>
<evidence type="ECO:0000256" key="5">
    <source>
        <dbReference type="ARBA" id="ARBA00023002"/>
    </source>
</evidence>
<dbReference type="NCBIfam" id="TIGR01851">
    <property type="entry name" value="argC_other"/>
    <property type="match status" value="1"/>
</dbReference>
<accession>A0ABR7KIR4</accession>
<dbReference type="SUPFAM" id="SSF51735">
    <property type="entry name" value="NAD(P)-binding Rossmann-fold domains"/>
    <property type="match status" value="1"/>
</dbReference>
<keyword evidence="4" id="KW-0521">NADP</keyword>
<dbReference type="PANTHER" id="PTHR32338:SF10">
    <property type="entry name" value="N-ACETYL-GAMMA-GLUTAMYL-PHOSPHATE REDUCTASE, CHLOROPLASTIC-RELATED"/>
    <property type="match status" value="1"/>
</dbReference>
<dbReference type="Gene3D" id="3.40.50.720">
    <property type="entry name" value="NAD(P)-binding Rossmann-like Domain"/>
    <property type="match status" value="1"/>
</dbReference>
<dbReference type="CDD" id="cd17896">
    <property type="entry name" value="AGPR_2_N"/>
    <property type="match status" value="1"/>
</dbReference>
<dbReference type="PANTHER" id="PTHR32338">
    <property type="entry name" value="N-ACETYL-GAMMA-GLUTAMYL-PHOSPHATE REDUCTASE, CHLOROPLASTIC-RELATED-RELATED"/>
    <property type="match status" value="1"/>
</dbReference>
<keyword evidence="1" id="KW-0963">Cytoplasm</keyword>
<evidence type="ECO:0000256" key="3">
    <source>
        <dbReference type="ARBA" id="ARBA00022605"/>
    </source>
</evidence>
<feature type="domain" description="Semialdehyde dehydrogenase NAD-binding" evidence="6">
    <location>
        <begin position="3"/>
        <end position="103"/>
    </location>
</feature>
<dbReference type="EMBL" id="JACRWH010000029">
    <property type="protein sequence ID" value="MBC6012572.1"/>
    <property type="molecule type" value="Genomic_DNA"/>
</dbReference>
<dbReference type="InterPro" id="IPR058924">
    <property type="entry name" value="AGPR_dimerisation_dom"/>
</dbReference>
<reference evidence="7 8" key="1">
    <citation type="submission" date="2020-08" db="EMBL/GenBank/DDBJ databases">
        <authorList>
            <person name="Liu C."/>
            <person name="Sun Q."/>
        </authorList>
    </citation>
    <scope>NUCLEOTIDE SEQUENCE [LARGE SCALE GENOMIC DNA]</scope>
    <source>
        <strain evidence="7 8">L34</strain>
    </source>
</reference>
<dbReference type="InterPro" id="IPR010136">
    <property type="entry name" value="AGPR_type-2"/>
</dbReference>
<organism evidence="7 8">
    <name type="scientific">Holdemanella hominis</name>
    <dbReference type="NCBI Taxonomy" id="2764327"/>
    <lineage>
        <taxon>Bacteria</taxon>
        <taxon>Bacillati</taxon>
        <taxon>Bacillota</taxon>
        <taxon>Erysipelotrichia</taxon>
        <taxon>Erysipelotrichales</taxon>
        <taxon>Erysipelotrichaceae</taxon>
        <taxon>Holdemanella</taxon>
    </lineage>
</organism>
<dbReference type="Proteomes" id="UP000649075">
    <property type="component" value="Unassembled WGS sequence"/>
</dbReference>
<dbReference type="InterPro" id="IPR050085">
    <property type="entry name" value="AGPR"/>
</dbReference>
<proteinExistence type="predicted"/>